<dbReference type="NCBIfam" id="TIGR04336">
    <property type="entry name" value="AmmeMemoSam_B"/>
    <property type="match status" value="1"/>
</dbReference>
<dbReference type="InterPro" id="IPR027485">
    <property type="entry name" value="AMMECR1_N"/>
</dbReference>
<dbReference type="Gene3D" id="3.30.1490.150">
    <property type="entry name" value="Hypothetical protein ph0010, domain 2"/>
    <property type="match status" value="1"/>
</dbReference>
<dbReference type="CDD" id="cd07361">
    <property type="entry name" value="MEMO_like"/>
    <property type="match status" value="1"/>
</dbReference>
<comment type="caution">
    <text evidence="4">The sequence shown here is derived from an EMBL/GenBank/DDBJ whole genome shotgun (WGS) entry which is preliminary data.</text>
</comment>
<dbReference type="PANTHER" id="PTHR11060:SF0">
    <property type="entry name" value="PROTEIN MEMO1"/>
    <property type="match status" value="1"/>
</dbReference>
<dbReference type="RefSeq" id="WP_167184223.1">
    <property type="nucleotide sequence ID" value="NZ_JAAONZ010000004.1"/>
</dbReference>
<feature type="region of interest" description="Disordered" evidence="2">
    <location>
        <begin position="285"/>
        <end position="316"/>
    </location>
</feature>
<dbReference type="PANTHER" id="PTHR11060">
    <property type="entry name" value="PROTEIN MEMO1"/>
    <property type="match status" value="1"/>
</dbReference>
<dbReference type="PROSITE" id="PS51112">
    <property type="entry name" value="AMMECR1"/>
    <property type="match status" value="1"/>
</dbReference>
<evidence type="ECO:0000313" key="4">
    <source>
        <dbReference type="EMBL" id="NHO65396.1"/>
    </source>
</evidence>
<gene>
    <name evidence="4" type="primary">amrB</name>
    <name evidence="4" type="ORF">G8770_07580</name>
</gene>
<evidence type="ECO:0000256" key="2">
    <source>
        <dbReference type="SAM" id="MobiDB-lite"/>
    </source>
</evidence>
<sequence>MPSLHPTRRPAAVAGSFYPAQAERLRASINELLASAKARNKNYHFGANPQALIVPHAGYIYSGKTAASAYASLPSPHLIRRVLLLGPSHRVGFHGIASPACDSFETPLGEVAIDTRTLYLLKQQQLVKDHREAHRWEHCLEVQLPYLQETLGHFELIPLLIGDAPPQHIAQVVDDVIAEYQQQGFNTGELLIIISSDLSHYHEYQVANQKDQRTSFAICQHSHSLKGDEACGCRAINGFMMSQLAANLTVECIDLCNSGDTCGNKDRVVGYGAFTFTYKPADGLTPSKRNSRAKADTSQDTLRNTEPPLPDSDSEPLLANEDKKILLATARSAIGNRLNPDIGLIPAPDSLTLREIRSCFVSLHKHGKLRGCMGALRGYQPLYLDVIEHAQAAAFRDYRYHPVNEDELIDLDIEISILSIETPIQFSSERQLLSQINVGVDGLTIETGSHHATFLPSVWTQLHTAEEFLLHLKQKAGLTVGAWPTDIKAWRYSTVQFSEKEGLRS</sequence>
<feature type="domain" description="AMMECR1" evidence="3">
    <location>
        <begin position="321"/>
        <end position="505"/>
    </location>
</feature>
<organism evidence="4 5">
    <name type="scientific">Pseudomaricurvus hydrocarbonicus</name>
    <dbReference type="NCBI Taxonomy" id="1470433"/>
    <lineage>
        <taxon>Bacteria</taxon>
        <taxon>Pseudomonadati</taxon>
        <taxon>Pseudomonadota</taxon>
        <taxon>Gammaproteobacteria</taxon>
        <taxon>Cellvibrionales</taxon>
        <taxon>Cellvibrionaceae</taxon>
        <taxon>Pseudomaricurvus</taxon>
    </lineage>
</organism>
<evidence type="ECO:0000256" key="1">
    <source>
        <dbReference type="ARBA" id="ARBA00006315"/>
    </source>
</evidence>
<dbReference type="InterPro" id="IPR023473">
    <property type="entry name" value="AMMECR1"/>
</dbReference>
<dbReference type="Pfam" id="PF01871">
    <property type="entry name" value="AMMECR1"/>
    <property type="match status" value="1"/>
</dbReference>
<name>A0A9E5JVM6_9GAMM</name>
<dbReference type="Proteomes" id="UP000787472">
    <property type="component" value="Unassembled WGS sequence"/>
</dbReference>
<dbReference type="InterPro" id="IPR027623">
    <property type="entry name" value="AmmeMemoSam_A"/>
</dbReference>
<protein>
    <submittedName>
        <fullName evidence="4">AmmeMemoRadiSam system protein B</fullName>
    </submittedName>
</protein>
<evidence type="ECO:0000313" key="5">
    <source>
        <dbReference type="Proteomes" id="UP000787472"/>
    </source>
</evidence>
<reference evidence="4" key="1">
    <citation type="submission" date="2020-03" db="EMBL/GenBank/DDBJ databases">
        <authorList>
            <person name="Guo F."/>
        </authorList>
    </citation>
    <scope>NUCLEOTIDE SEQUENCE</scope>
    <source>
        <strain evidence="4">JCM 30134</strain>
    </source>
</reference>
<dbReference type="EMBL" id="JAAONZ010000004">
    <property type="protein sequence ID" value="NHO65396.1"/>
    <property type="molecule type" value="Genomic_DNA"/>
</dbReference>
<dbReference type="AlphaFoldDB" id="A0A9E5JVM6"/>
<proteinExistence type="inferred from homology"/>
<dbReference type="SUPFAM" id="SSF143447">
    <property type="entry name" value="AMMECR1-like"/>
    <property type="match status" value="1"/>
</dbReference>
<keyword evidence="5" id="KW-1185">Reference proteome</keyword>
<dbReference type="InterPro" id="IPR002737">
    <property type="entry name" value="MEMO1_fam"/>
</dbReference>
<dbReference type="InterPro" id="IPR036071">
    <property type="entry name" value="AMMECR1_dom_sf"/>
</dbReference>
<evidence type="ECO:0000259" key="3">
    <source>
        <dbReference type="PROSITE" id="PS51112"/>
    </source>
</evidence>
<accession>A0A9E5JVM6</accession>
<comment type="similarity">
    <text evidence="1">Belongs to the MEMO1 family.</text>
</comment>
<dbReference type="InterPro" id="IPR002733">
    <property type="entry name" value="AMMECR1_domain"/>
</dbReference>
<dbReference type="NCBIfam" id="TIGR00296">
    <property type="entry name" value="TIGR00296 family protein"/>
    <property type="match status" value="1"/>
</dbReference>
<dbReference type="Pfam" id="PF01875">
    <property type="entry name" value="Memo"/>
    <property type="match status" value="1"/>
</dbReference>
<dbReference type="NCBIfam" id="TIGR04335">
    <property type="entry name" value="AmmeMemoSam_A"/>
    <property type="match status" value="1"/>
</dbReference>
<dbReference type="Gene3D" id="3.30.700.20">
    <property type="entry name" value="Hypothetical protein ph0010, domain 1"/>
    <property type="match status" value="1"/>
</dbReference>
<dbReference type="Gene3D" id="3.40.830.10">
    <property type="entry name" value="LigB-like"/>
    <property type="match status" value="1"/>
</dbReference>